<name>T1B8D0_9ZZZZ</name>
<dbReference type="PANTHER" id="PTHR43555:SF1">
    <property type="entry name" value="PHOSPHORIBOSYLFORMYLGLYCINAMIDINE SYNTHASE SUBUNIT PURL"/>
    <property type="match status" value="1"/>
</dbReference>
<dbReference type="AlphaFoldDB" id="T1B8D0"/>
<dbReference type="InterPro" id="IPR010074">
    <property type="entry name" value="PRibForGlyAmidine_synth_PurL"/>
</dbReference>
<dbReference type="InterPro" id="IPR010918">
    <property type="entry name" value="PurM-like_C_dom"/>
</dbReference>
<protein>
    <submittedName>
        <fullName evidence="3">Protein containing AIR synthase related protein</fullName>
    </submittedName>
</protein>
<dbReference type="GO" id="GO:0004642">
    <property type="term" value="F:phosphoribosylformylglycinamidine synthase activity"/>
    <property type="evidence" value="ECO:0007669"/>
    <property type="project" value="InterPro"/>
</dbReference>
<dbReference type="PANTHER" id="PTHR43555">
    <property type="entry name" value="PHOSPHORIBOSYLFORMYLGLYCINAMIDINE SYNTHASE SUBUNIT PURL"/>
    <property type="match status" value="1"/>
</dbReference>
<evidence type="ECO:0000259" key="2">
    <source>
        <dbReference type="Pfam" id="PF02769"/>
    </source>
</evidence>
<dbReference type="EMBL" id="AUZX01005066">
    <property type="protein sequence ID" value="EQD69181.1"/>
    <property type="molecule type" value="Genomic_DNA"/>
</dbReference>
<reference evidence="3" key="2">
    <citation type="journal article" date="2014" name="ISME J.">
        <title>Microbial stratification in low pH oxic and suboxic macroscopic growths along an acid mine drainage.</title>
        <authorList>
            <person name="Mendez-Garcia C."/>
            <person name="Mesa V."/>
            <person name="Sprenger R.R."/>
            <person name="Richter M."/>
            <person name="Diez M.S."/>
            <person name="Solano J."/>
            <person name="Bargiela R."/>
            <person name="Golyshina O.V."/>
            <person name="Manteca A."/>
            <person name="Ramos J.L."/>
            <person name="Gallego J.R."/>
            <person name="Llorente I."/>
            <person name="Martins Dos Santos V.A."/>
            <person name="Jensen O.N."/>
            <person name="Pelaez A.I."/>
            <person name="Sanchez J."/>
            <person name="Ferrer M."/>
        </authorList>
    </citation>
    <scope>NUCLEOTIDE SEQUENCE</scope>
</reference>
<dbReference type="Pfam" id="PF02769">
    <property type="entry name" value="AIRS_C"/>
    <property type="match status" value="1"/>
</dbReference>
<evidence type="ECO:0000313" key="3">
    <source>
        <dbReference type="EMBL" id="EQD69181.1"/>
    </source>
</evidence>
<dbReference type="InterPro" id="IPR036676">
    <property type="entry name" value="PurM-like_C_sf"/>
</dbReference>
<reference evidence="3" key="1">
    <citation type="submission" date="2013-08" db="EMBL/GenBank/DDBJ databases">
        <authorList>
            <person name="Mendez C."/>
            <person name="Richter M."/>
            <person name="Ferrer M."/>
            <person name="Sanchez J."/>
        </authorList>
    </citation>
    <scope>NUCLEOTIDE SEQUENCE</scope>
</reference>
<organism evidence="3">
    <name type="scientific">mine drainage metagenome</name>
    <dbReference type="NCBI Taxonomy" id="410659"/>
    <lineage>
        <taxon>unclassified sequences</taxon>
        <taxon>metagenomes</taxon>
        <taxon>ecological metagenomes</taxon>
    </lineage>
</organism>
<dbReference type="Gene3D" id="3.90.650.10">
    <property type="entry name" value="PurM-like C-terminal domain"/>
    <property type="match status" value="1"/>
</dbReference>
<feature type="non-terminal residue" evidence="3">
    <location>
        <position position="1"/>
    </location>
</feature>
<feature type="region of interest" description="Disordered" evidence="1">
    <location>
        <begin position="82"/>
        <end position="130"/>
    </location>
</feature>
<feature type="domain" description="PurM-like C-terminal" evidence="2">
    <location>
        <begin position="14"/>
        <end position="87"/>
    </location>
</feature>
<accession>T1B8D0</accession>
<evidence type="ECO:0000256" key="1">
    <source>
        <dbReference type="SAM" id="MobiDB-lite"/>
    </source>
</evidence>
<proteinExistence type="predicted"/>
<comment type="caution">
    <text evidence="3">The sequence shown here is derived from an EMBL/GenBank/DDBJ whole genome shotgun (WGS) entry which is preliminary data.</text>
</comment>
<sequence>FLPVRRLQKNRARRAGHLLVLAGGRTGRDGIGGVAFASRELTEVSGSESRGAVQLGNPILKEPLIRACLEAFEAGYVASVKDLGGGGSRPRPGNWCLPEASASSSTSIGSLSGRPASRRGRSGSPNPRSG</sequence>
<feature type="compositionally biased region" description="Low complexity" evidence="1">
    <location>
        <begin position="101"/>
        <end position="115"/>
    </location>
</feature>
<gene>
    <name evidence="3" type="ORF">B1A_07007</name>
</gene>
<dbReference type="SUPFAM" id="SSF56042">
    <property type="entry name" value="PurM C-terminal domain-like"/>
    <property type="match status" value="1"/>
</dbReference>
<dbReference type="GO" id="GO:0006189">
    <property type="term" value="P:'de novo' IMP biosynthetic process"/>
    <property type="evidence" value="ECO:0007669"/>
    <property type="project" value="InterPro"/>
</dbReference>